<dbReference type="PANTHER" id="PTHR24189">
    <property type="entry name" value="MYOTROPHIN"/>
    <property type="match status" value="1"/>
</dbReference>
<dbReference type="PRINTS" id="PR01415">
    <property type="entry name" value="ANKYRIN"/>
</dbReference>
<dbReference type="SUPFAM" id="SSF48403">
    <property type="entry name" value="Ankyrin repeat"/>
    <property type="match status" value="2"/>
</dbReference>
<dbReference type="InterPro" id="IPR036770">
    <property type="entry name" value="Ankyrin_rpt-contain_sf"/>
</dbReference>
<feature type="repeat" description="ANK" evidence="3">
    <location>
        <begin position="1096"/>
        <end position="1128"/>
    </location>
</feature>
<feature type="domain" description="Prion-inhibition and propagation HeLo" evidence="5">
    <location>
        <begin position="5"/>
        <end position="168"/>
    </location>
</feature>
<evidence type="ECO:0000313" key="8">
    <source>
        <dbReference type="Proteomes" id="UP000076584"/>
    </source>
</evidence>
<feature type="repeat" description="ANK" evidence="3">
    <location>
        <begin position="1029"/>
        <end position="1061"/>
    </location>
</feature>
<dbReference type="Proteomes" id="UP000076584">
    <property type="component" value="Unassembled WGS sequence"/>
</dbReference>
<evidence type="ECO:0000313" key="7">
    <source>
        <dbReference type="EMBL" id="KZL76609.1"/>
    </source>
</evidence>
<name>A0A166XHB2_COLIC</name>
<evidence type="ECO:0000259" key="5">
    <source>
        <dbReference type="Pfam" id="PF14479"/>
    </source>
</evidence>
<keyword evidence="4" id="KW-0732">Signal</keyword>
<dbReference type="Pfam" id="PF13637">
    <property type="entry name" value="Ank_4"/>
    <property type="match status" value="1"/>
</dbReference>
<evidence type="ECO:0000256" key="4">
    <source>
        <dbReference type="SAM" id="SignalP"/>
    </source>
</evidence>
<dbReference type="PROSITE" id="PS50088">
    <property type="entry name" value="ANK_REPEAT"/>
    <property type="match status" value="12"/>
</dbReference>
<dbReference type="STRING" id="1573173.A0A166XHB2"/>
<feature type="repeat" description="ANK" evidence="3">
    <location>
        <begin position="930"/>
        <end position="962"/>
    </location>
</feature>
<feature type="signal peptide" evidence="4">
    <location>
        <begin position="1"/>
        <end position="23"/>
    </location>
</feature>
<dbReference type="EMBL" id="LFIW01002278">
    <property type="protein sequence ID" value="KZL76609.1"/>
    <property type="molecule type" value="Genomic_DNA"/>
</dbReference>
<keyword evidence="1" id="KW-0677">Repeat</keyword>
<feature type="repeat" description="ANK" evidence="3">
    <location>
        <begin position="897"/>
        <end position="929"/>
    </location>
</feature>
<feature type="repeat" description="ANK" evidence="3">
    <location>
        <begin position="963"/>
        <end position="995"/>
    </location>
</feature>
<reference evidence="7 8" key="1">
    <citation type="submission" date="2015-06" db="EMBL/GenBank/DDBJ databases">
        <title>Survival trade-offs in plant roots during colonization by closely related pathogenic and mutualistic fungi.</title>
        <authorList>
            <person name="Hacquard S."/>
            <person name="Kracher B."/>
            <person name="Hiruma K."/>
            <person name="Weinman A."/>
            <person name="Muench P."/>
            <person name="Garrido Oter R."/>
            <person name="Ver Loren van Themaat E."/>
            <person name="Dallerey J.-F."/>
            <person name="Damm U."/>
            <person name="Henrissat B."/>
            <person name="Lespinet O."/>
            <person name="Thon M."/>
            <person name="Kemen E."/>
            <person name="McHardy A.C."/>
            <person name="Schulze-Lefert P."/>
            <person name="O'Connell R.J."/>
        </authorList>
    </citation>
    <scope>NUCLEOTIDE SEQUENCE [LARGE SCALE GENOMIC DNA]</scope>
    <source>
        <strain evidence="7 8">MAFF 238704</strain>
    </source>
</reference>
<feature type="repeat" description="ANK" evidence="3">
    <location>
        <begin position="864"/>
        <end position="896"/>
    </location>
</feature>
<dbReference type="InterPro" id="IPR029498">
    <property type="entry name" value="HeLo_dom"/>
</dbReference>
<evidence type="ECO:0000256" key="3">
    <source>
        <dbReference type="PROSITE-ProRule" id="PRU00023"/>
    </source>
</evidence>
<feature type="repeat" description="ANK" evidence="3">
    <location>
        <begin position="996"/>
        <end position="1028"/>
    </location>
</feature>
<feature type="repeat" description="ANK" evidence="3">
    <location>
        <begin position="732"/>
        <end position="764"/>
    </location>
</feature>
<evidence type="ECO:0000256" key="1">
    <source>
        <dbReference type="ARBA" id="ARBA00022737"/>
    </source>
</evidence>
<gene>
    <name evidence="7" type="ORF">CI238_03667</name>
</gene>
<evidence type="ECO:0000256" key="2">
    <source>
        <dbReference type="ARBA" id="ARBA00023043"/>
    </source>
</evidence>
<dbReference type="InterPro" id="IPR050745">
    <property type="entry name" value="Multifunctional_regulatory"/>
</dbReference>
<dbReference type="InterPro" id="IPR056884">
    <property type="entry name" value="NPHP3-like_N"/>
</dbReference>
<dbReference type="Gene3D" id="3.40.50.300">
    <property type="entry name" value="P-loop containing nucleotide triphosphate hydrolases"/>
    <property type="match status" value="1"/>
</dbReference>
<proteinExistence type="predicted"/>
<feature type="repeat" description="ANK" evidence="3">
    <location>
        <begin position="1062"/>
        <end position="1085"/>
    </location>
</feature>
<dbReference type="Pfam" id="PF00023">
    <property type="entry name" value="Ank"/>
    <property type="match status" value="2"/>
</dbReference>
<dbReference type="InterPro" id="IPR027417">
    <property type="entry name" value="P-loop_NTPase"/>
</dbReference>
<dbReference type="PANTHER" id="PTHR24189:SF50">
    <property type="entry name" value="ANKYRIN REPEAT AND SOCS BOX PROTEIN 2"/>
    <property type="match status" value="1"/>
</dbReference>
<feature type="chain" id="PRO_5007882327" evidence="4">
    <location>
        <begin position="24"/>
        <end position="1266"/>
    </location>
</feature>
<dbReference type="SUPFAM" id="SSF52540">
    <property type="entry name" value="P-loop containing nucleoside triphosphate hydrolases"/>
    <property type="match status" value="1"/>
</dbReference>
<dbReference type="PROSITE" id="PS50297">
    <property type="entry name" value="ANK_REP_REGION"/>
    <property type="match status" value="12"/>
</dbReference>
<dbReference type="Pfam" id="PF13606">
    <property type="entry name" value="Ank_3"/>
    <property type="match status" value="1"/>
</dbReference>
<protein>
    <submittedName>
        <fullName evidence="7">Ankyrin repeat domain-containing protein 52</fullName>
    </submittedName>
</protein>
<organism evidence="7 8">
    <name type="scientific">Colletotrichum incanum</name>
    <name type="common">Soybean anthracnose fungus</name>
    <dbReference type="NCBI Taxonomy" id="1573173"/>
    <lineage>
        <taxon>Eukaryota</taxon>
        <taxon>Fungi</taxon>
        <taxon>Dikarya</taxon>
        <taxon>Ascomycota</taxon>
        <taxon>Pezizomycotina</taxon>
        <taxon>Sordariomycetes</taxon>
        <taxon>Hypocreomycetidae</taxon>
        <taxon>Glomerellales</taxon>
        <taxon>Glomerellaceae</taxon>
        <taxon>Colletotrichum</taxon>
        <taxon>Colletotrichum spaethianum species complex</taxon>
    </lineage>
</organism>
<evidence type="ECO:0000259" key="6">
    <source>
        <dbReference type="Pfam" id="PF24883"/>
    </source>
</evidence>
<dbReference type="Pfam" id="PF12796">
    <property type="entry name" value="Ank_2"/>
    <property type="match status" value="4"/>
</dbReference>
<feature type="repeat" description="ANK" evidence="3">
    <location>
        <begin position="765"/>
        <end position="797"/>
    </location>
</feature>
<keyword evidence="8" id="KW-1185">Reference proteome</keyword>
<feature type="repeat" description="ANK" evidence="3">
    <location>
        <begin position="798"/>
        <end position="830"/>
    </location>
</feature>
<keyword evidence="2 3" id="KW-0040">ANK repeat</keyword>
<dbReference type="InterPro" id="IPR038305">
    <property type="entry name" value="HeLo_sf"/>
</dbReference>
<dbReference type="Gene3D" id="1.20.120.1020">
    <property type="entry name" value="Prion-inhibition and propagation, HeLo domain"/>
    <property type="match status" value="1"/>
</dbReference>
<dbReference type="AlphaFoldDB" id="A0A166XHB2"/>
<comment type="caution">
    <text evidence="7">The sequence shown here is derived from an EMBL/GenBank/DDBJ whole genome shotgun (WGS) entry which is preliminary data.</text>
</comment>
<dbReference type="Gene3D" id="1.25.40.20">
    <property type="entry name" value="Ankyrin repeat-containing domain"/>
    <property type="match status" value="6"/>
</dbReference>
<feature type="repeat" description="ANK" evidence="3">
    <location>
        <begin position="831"/>
        <end position="863"/>
    </location>
</feature>
<dbReference type="InterPro" id="IPR002110">
    <property type="entry name" value="Ankyrin_rpt"/>
</dbReference>
<feature type="domain" description="Nephrocystin 3-like N-terminal" evidence="6">
    <location>
        <begin position="218"/>
        <end position="388"/>
    </location>
</feature>
<accession>A0A166XHB2</accession>
<dbReference type="Pfam" id="PF24883">
    <property type="entry name" value="NPHP3_N"/>
    <property type="match status" value="1"/>
</dbReference>
<dbReference type="SMART" id="SM00248">
    <property type="entry name" value="ANK"/>
    <property type="match status" value="15"/>
</dbReference>
<dbReference type="Pfam" id="PF14479">
    <property type="entry name" value="HeLo"/>
    <property type="match status" value="1"/>
</dbReference>
<sequence>MEPVGLAVGVVGLAGLFSSCLEAVEKVDSYKNFGRDSRSLATQFDTDKHRFEQWGRAVGFKKGKLSDSHHPALDDAQTLAIVHKLLASIQDFCSGADDTFYQQTTPADGNFLKDSLVPARQASLHHGAPMASKWRKAAWALSGKTKRTGHVQTFAGLVQYLYNAVPPDDEKGTLPGYGARNYDSAHPHAETKRDLRAWLGCPSPNDLYDDSIQKRLNGTCEWILKRDDVRDWLAPNVSTDASSVLWINGPAGFGKTILCARLVEILSSSIQTPVAHFFLSSKFEGRDDPFLALRSWIAEVIFGNQAALDIVCKRRLAQHEQIATRSTIVRLFREVNQTVPFCTFVLDGLDECTWLGDNRNSSDSVTRFLNDLRQAIANTTARILVVSRSESEIRQGLSLFPGFIEYTISPEDVHTDNITYSRSIVNNKLPNKEEMTRLSLSQRMADRCNGQFQWLKMQEEVLRKGRNKKQLEKDIDETPAGLDRLYDRNWERIEKLRHEERTRAVSLLRWAAFALRPLTVCEITEAVLINDDCDDLPLDEMPDSVDDDYIESEILGLCGSLIEVQDSLPESTAGSRKVHLAHFSVKQYLFFKIPSRGAVLFANLNLHASKEAIENTALAKLCLRYISFPRVWDDSITKGKDGLGSSFRDYAAGSWFQHVDISHAKDNTLVDNMNAFFDGHVQTWGSWRQWFDNNETVVPASRLYYASRLGLTGVVRHLLQYCKHDPNENSKSGRSALEVACERGYLEVAQMLLGVGTSVNVTGYGGRTPLYTASMNGNLEVVKLVLDNGADVTITNQYGWTPLNAASDGGHVKVVKLLLSKGAEIAIADEGGWTPVNSAATSGHLEVVKLLLDKGADITTSNNHGWTPVNSAAKSGHVEVVKLLLSKGAEIAIADKDGWTPLNSAARNGHLEIFKLLLDKGADITTSDNEGCTPLNSAAENGHLEVVKLLVDKGADIITGNKNGSTPLFLAAYHGHLEVVKLLLDNGADTKTTTKNGWTPLNAASDGGHLEVVKLLLARGADIAVANKDGCSPLYSAACQGHPEIVKLLLAKGADATFAENKGWTPVHIASLKGYLKLAEVLLEKCQDCVDVQETVGRTALFFAAMRGHSELVRLLVSKKASVNSKDHYNVTPLIAASRNGHESTVKLLLQAENVCIDWKDDRGLTALSWARKSGKIQTIQLLLPKSSVIEIQPSSEDPITGKEVVSYDVDPDWCDVCTAHIPDGKTYYRCEVCYRGDGFAICLECHDVGVKCLDDSHKWLLKEAD</sequence>